<dbReference type="EMBL" id="BKCJ011005548">
    <property type="protein sequence ID" value="GFC65183.1"/>
    <property type="molecule type" value="Genomic_DNA"/>
</dbReference>
<accession>A0A699QBQ7</accession>
<protein>
    <submittedName>
        <fullName evidence="1">Sdh3 gene product, mitochondrial</fullName>
    </submittedName>
</protein>
<reference evidence="1" key="1">
    <citation type="journal article" date="2019" name="Sci. Rep.">
        <title>Draft genome of Tanacetum cinerariifolium, the natural source of mosquito coil.</title>
        <authorList>
            <person name="Yamashiro T."/>
            <person name="Shiraishi A."/>
            <person name="Satake H."/>
            <person name="Nakayama K."/>
        </authorList>
    </citation>
    <scope>NUCLEOTIDE SEQUENCE</scope>
</reference>
<dbReference type="AlphaFoldDB" id="A0A699QBQ7"/>
<name>A0A699QBQ7_TANCI</name>
<organism evidence="1">
    <name type="scientific">Tanacetum cinerariifolium</name>
    <name type="common">Dalmatian daisy</name>
    <name type="synonym">Chrysanthemum cinerariifolium</name>
    <dbReference type="NCBI Taxonomy" id="118510"/>
    <lineage>
        <taxon>Eukaryota</taxon>
        <taxon>Viridiplantae</taxon>
        <taxon>Streptophyta</taxon>
        <taxon>Embryophyta</taxon>
        <taxon>Tracheophyta</taxon>
        <taxon>Spermatophyta</taxon>
        <taxon>Magnoliopsida</taxon>
        <taxon>eudicotyledons</taxon>
        <taxon>Gunneridae</taxon>
        <taxon>Pentapetalae</taxon>
        <taxon>asterids</taxon>
        <taxon>campanulids</taxon>
        <taxon>Asterales</taxon>
        <taxon>Asteraceae</taxon>
        <taxon>Asteroideae</taxon>
        <taxon>Anthemideae</taxon>
        <taxon>Anthemidinae</taxon>
        <taxon>Tanacetum</taxon>
    </lineage>
</organism>
<comment type="caution">
    <text evidence="1">The sequence shown here is derived from an EMBL/GenBank/DDBJ whole genome shotgun (WGS) entry which is preliminary data.</text>
</comment>
<gene>
    <name evidence="1" type="ORF">Tci_837153</name>
</gene>
<sequence length="114" mass="12293">MKATSRFLSMARGSCFEEATPTRFVRIKLSPKQVGEKGSAPCRVPVGVPGSPGLHLLVEEGVILRCQGARRRPQVEATDALVITVDSLLPVRACCHAGKSGAFGRFYLLLDLNQ</sequence>
<proteinExistence type="predicted"/>
<evidence type="ECO:0000313" key="1">
    <source>
        <dbReference type="EMBL" id="GFC65183.1"/>
    </source>
</evidence>